<organism evidence="2 3">
    <name type="scientific">Capnocytophaga leadbetteri</name>
    <dbReference type="NCBI Taxonomy" id="327575"/>
    <lineage>
        <taxon>Bacteria</taxon>
        <taxon>Pseudomonadati</taxon>
        <taxon>Bacteroidota</taxon>
        <taxon>Flavobacteriia</taxon>
        <taxon>Flavobacteriales</taxon>
        <taxon>Flavobacteriaceae</taxon>
        <taxon>Capnocytophaga</taxon>
    </lineage>
</organism>
<dbReference type="EMBL" id="CP022384">
    <property type="protein sequence ID" value="ATA82360.1"/>
    <property type="molecule type" value="Genomic_DNA"/>
</dbReference>
<name>A0A250FB48_9FLAO</name>
<accession>A0A250FB48</accession>
<evidence type="ECO:0008006" key="4">
    <source>
        <dbReference type="Google" id="ProtNLM"/>
    </source>
</evidence>
<protein>
    <recommendedName>
        <fullName evidence="4">Lipoprotein</fullName>
    </recommendedName>
</protein>
<feature type="chain" id="PRO_5012896882" description="Lipoprotein" evidence="1">
    <location>
        <begin position="17"/>
        <end position="152"/>
    </location>
</feature>
<dbReference type="Proteomes" id="UP000217276">
    <property type="component" value="Chromosome"/>
</dbReference>
<proteinExistence type="predicted"/>
<sequence length="152" mass="17962">MVRKVFYILFFVSVLANTFSCQVMNRSRYKNCNDIIVAENIFSLIDTTQIYNIEHLNTGYNSGFCKFSSTGKIQFLFLDNENRYKNTPKKYERGSYYIGNRFLILKTFVKYPQGGIRTKKILTAVRDGVLYFRYEDECERSIRLTPINAKYK</sequence>
<keyword evidence="3" id="KW-1185">Reference proteome</keyword>
<dbReference type="AlphaFoldDB" id="A0A250FB48"/>
<reference evidence="3" key="1">
    <citation type="submission" date="2017-06" db="EMBL/GenBank/DDBJ databases">
        <title>Capnocytophaga spp. assemblies.</title>
        <authorList>
            <person name="Gulvik C.A."/>
        </authorList>
    </citation>
    <scope>NUCLEOTIDE SEQUENCE [LARGE SCALE GENOMIC DNA]</scope>
    <source>
        <strain evidence="3">H6253</strain>
    </source>
</reference>
<keyword evidence="1" id="KW-0732">Signal</keyword>
<gene>
    <name evidence="2" type="ORF">CGC53_08405</name>
</gene>
<dbReference type="KEGG" id="clk:CGC53_08405"/>
<evidence type="ECO:0000313" key="2">
    <source>
        <dbReference type="EMBL" id="ATA82360.1"/>
    </source>
</evidence>
<dbReference type="RefSeq" id="WP_095914379.1">
    <property type="nucleotide sequence ID" value="NZ_CAUQXY010000039.1"/>
</dbReference>
<evidence type="ECO:0000256" key="1">
    <source>
        <dbReference type="SAM" id="SignalP"/>
    </source>
</evidence>
<feature type="signal peptide" evidence="1">
    <location>
        <begin position="1"/>
        <end position="16"/>
    </location>
</feature>
<evidence type="ECO:0000313" key="3">
    <source>
        <dbReference type="Proteomes" id="UP000217276"/>
    </source>
</evidence>